<dbReference type="PANTHER" id="PTHR11076">
    <property type="entry name" value="DNA REPAIR POLYMERASE UMUC / TRANSFERASE FAMILY MEMBER"/>
    <property type="match status" value="1"/>
</dbReference>
<evidence type="ECO:0000256" key="8">
    <source>
        <dbReference type="ARBA" id="ARBA00022705"/>
    </source>
</evidence>
<evidence type="ECO:0000256" key="10">
    <source>
        <dbReference type="ARBA" id="ARBA00022763"/>
    </source>
</evidence>
<feature type="active site" evidence="16">
    <location>
        <position position="118"/>
    </location>
</feature>
<dbReference type="GO" id="GO:0003684">
    <property type="term" value="F:damaged DNA binding"/>
    <property type="evidence" value="ECO:0007669"/>
    <property type="project" value="InterPro"/>
</dbReference>
<keyword evidence="8 16" id="KW-0235">DNA replication</keyword>
<comment type="function">
    <text evidence="16">Poorly processive, error-prone DNA polymerase involved in untargeted mutagenesis. Copies undamaged DNA at stalled replication forks, which arise in vivo from mismatched or misaligned primer ends. These misaligned primers can be extended by PolIV. Exhibits no 3'-5' exonuclease (proofreading) activity. May be involved in translesional synthesis, in conjunction with the beta clamp from PolIII.</text>
</comment>
<evidence type="ECO:0000256" key="2">
    <source>
        <dbReference type="ARBA" id="ARBA00010945"/>
    </source>
</evidence>
<feature type="site" description="Substrate discrimination" evidence="16">
    <location>
        <position position="28"/>
    </location>
</feature>
<dbReference type="Gene3D" id="1.10.150.20">
    <property type="entry name" value="5' to 3' exonuclease, C-terminal subdomain"/>
    <property type="match status" value="1"/>
</dbReference>
<dbReference type="EMBL" id="FQZR01000010">
    <property type="protein sequence ID" value="SHJ70667.1"/>
    <property type="molecule type" value="Genomic_DNA"/>
</dbReference>
<dbReference type="InterPro" id="IPR050116">
    <property type="entry name" value="DNA_polymerase-Y"/>
</dbReference>
<organism evidence="18 19">
    <name type="scientific">Halodesulfovibrio aestuarii</name>
    <dbReference type="NCBI Taxonomy" id="126333"/>
    <lineage>
        <taxon>Bacteria</taxon>
        <taxon>Pseudomonadati</taxon>
        <taxon>Thermodesulfobacteriota</taxon>
        <taxon>Desulfovibrionia</taxon>
        <taxon>Desulfovibrionales</taxon>
        <taxon>Desulfovibrionaceae</taxon>
        <taxon>Halodesulfovibrio</taxon>
    </lineage>
</organism>
<dbReference type="GO" id="GO:0042276">
    <property type="term" value="P:error-prone translesion synthesis"/>
    <property type="evidence" value="ECO:0007669"/>
    <property type="project" value="TreeGrafter"/>
</dbReference>
<keyword evidence="11 16" id="KW-0460">Magnesium</keyword>
<dbReference type="GO" id="GO:0000287">
    <property type="term" value="F:magnesium ion binding"/>
    <property type="evidence" value="ECO:0007669"/>
    <property type="project" value="UniProtKB-UniRule"/>
</dbReference>
<dbReference type="EC" id="2.7.7.7" evidence="16"/>
<name>A0A8G2F929_9BACT</name>
<dbReference type="GO" id="GO:0009432">
    <property type="term" value="P:SOS response"/>
    <property type="evidence" value="ECO:0007669"/>
    <property type="project" value="TreeGrafter"/>
</dbReference>
<comment type="similarity">
    <text evidence="2 16">Belongs to the DNA polymerase type-Y family.</text>
</comment>
<evidence type="ECO:0000256" key="16">
    <source>
        <dbReference type="HAMAP-Rule" id="MF_01113"/>
    </source>
</evidence>
<dbReference type="GO" id="GO:0003887">
    <property type="term" value="F:DNA-directed DNA polymerase activity"/>
    <property type="evidence" value="ECO:0007669"/>
    <property type="project" value="UniProtKB-UniRule"/>
</dbReference>
<dbReference type="NCBIfam" id="NF010731">
    <property type="entry name" value="PRK14133.1"/>
    <property type="match status" value="1"/>
</dbReference>
<evidence type="ECO:0000256" key="13">
    <source>
        <dbReference type="ARBA" id="ARBA00023125"/>
    </source>
</evidence>
<dbReference type="SUPFAM" id="SSF100879">
    <property type="entry name" value="Lesion bypass DNA polymerase (Y-family), little finger domain"/>
    <property type="match status" value="1"/>
</dbReference>
<dbReference type="InterPro" id="IPR022880">
    <property type="entry name" value="DNApol_IV"/>
</dbReference>
<feature type="binding site" evidence="16">
    <location>
        <position position="117"/>
    </location>
    <ligand>
        <name>Mg(2+)</name>
        <dbReference type="ChEBI" id="CHEBI:18420"/>
    </ligand>
</feature>
<dbReference type="InterPro" id="IPR017961">
    <property type="entry name" value="DNA_pol_Y-fam_little_finger"/>
</dbReference>
<evidence type="ECO:0000256" key="7">
    <source>
        <dbReference type="ARBA" id="ARBA00022695"/>
    </source>
</evidence>
<comment type="subcellular location">
    <subcellularLocation>
        <location evidence="1 16">Cytoplasm</location>
    </subcellularLocation>
</comment>
<evidence type="ECO:0000256" key="6">
    <source>
        <dbReference type="ARBA" id="ARBA00022679"/>
    </source>
</evidence>
<dbReference type="CDD" id="cd03586">
    <property type="entry name" value="PolY_Pol_IV_kappa"/>
    <property type="match status" value="1"/>
</dbReference>
<evidence type="ECO:0000256" key="5">
    <source>
        <dbReference type="ARBA" id="ARBA00022490"/>
    </source>
</evidence>
<dbReference type="Gene3D" id="3.30.1490.100">
    <property type="entry name" value="DNA polymerase, Y-family, little finger domain"/>
    <property type="match status" value="1"/>
</dbReference>
<dbReference type="Pfam" id="PF11798">
    <property type="entry name" value="IMS_HHH"/>
    <property type="match status" value="1"/>
</dbReference>
<keyword evidence="13 16" id="KW-0238">DNA-binding</keyword>
<dbReference type="SUPFAM" id="SSF56672">
    <property type="entry name" value="DNA/RNA polymerases"/>
    <property type="match status" value="1"/>
</dbReference>
<dbReference type="InterPro" id="IPR024728">
    <property type="entry name" value="PolY_HhH_motif"/>
</dbReference>
<keyword evidence="4 16" id="KW-0515">Mutator protein</keyword>
<dbReference type="InterPro" id="IPR043128">
    <property type="entry name" value="Rev_trsase/Diguanyl_cyclase"/>
</dbReference>
<dbReference type="Gene3D" id="3.40.1170.60">
    <property type="match status" value="1"/>
</dbReference>
<dbReference type="InterPro" id="IPR043502">
    <property type="entry name" value="DNA/RNA_pol_sf"/>
</dbReference>
<dbReference type="Proteomes" id="UP000184001">
    <property type="component" value="Unassembled WGS sequence"/>
</dbReference>
<dbReference type="GO" id="GO:0006261">
    <property type="term" value="P:DNA-templated DNA replication"/>
    <property type="evidence" value="ECO:0007669"/>
    <property type="project" value="UniProtKB-UniRule"/>
</dbReference>
<evidence type="ECO:0000256" key="15">
    <source>
        <dbReference type="ARBA" id="ARBA00049244"/>
    </source>
</evidence>
<keyword evidence="12 16" id="KW-0239">DNA-directed DNA polymerase</keyword>
<dbReference type="PANTHER" id="PTHR11076:SF33">
    <property type="entry name" value="DNA POLYMERASE KAPPA"/>
    <property type="match status" value="1"/>
</dbReference>
<dbReference type="NCBIfam" id="NF002677">
    <property type="entry name" value="PRK02406.1"/>
    <property type="match status" value="1"/>
</dbReference>
<keyword evidence="14 16" id="KW-0234">DNA repair</keyword>
<dbReference type="GO" id="GO:0005829">
    <property type="term" value="C:cytosol"/>
    <property type="evidence" value="ECO:0007669"/>
    <property type="project" value="TreeGrafter"/>
</dbReference>
<sequence length="411" mass="45865">MGLLSVLAFWYMLCMKRCIMHLDMDAFFASVEQLDHPEWKGKPVIVGGSGDRSVVCAASYEARKFGVHSAMPIVQARKLCPNGIYADISRGRYVEISRKVMSVLYSYSPVIEQASIDEAFIDATGAGHLFGSPLEMAQGMKQKIFDTVGLTCSIGIAPVKFLAKIASDYNKPNGLFAIYEEDVSTFLQELPVRKIPGVGKKFVEKLDELGVSTCGHVLEYSLEFWERRFGKSGIALWERANGIDERAVETSIEAKSESAETTLHKDTLDKVLLKKWLMRHADRVGQNQRKHGLKGRTITLKVKYSDFQSLTRSKTLPDPTNTTDVIYQVAADLLDAIDLVKPVRLIGLGLSNYNNTGLEQLNMLDHMQHRCTGVVRATKKQQQIDEALDAVRNKFGNKVICRGSLFGFTDE</sequence>
<accession>A0A8G2F929</accession>
<evidence type="ECO:0000256" key="4">
    <source>
        <dbReference type="ARBA" id="ARBA00022457"/>
    </source>
</evidence>
<evidence type="ECO:0000259" key="17">
    <source>
        <dbReference type="PROSITE" id="PS50173"/>
    </source>
</evidence>
<dbReference type="GO" id="GO:0006281">
    <property type="term" value="P:DNA repair"/>
    <property type="evidence" value="ECO:0007669"/>
    <property type="project" value="UniProtKB-UniRule"/>
</dbReference>
<evidence type="ECO:0000313" key="19">
    <source>
        <dbReference type="Proteomes" id="UP000184001"/>
    </source>
</evidence>
<dbReference type="Pfam" id="PF11799">
    <property type="entry name" value="IMS_C"/>
    <property type="match status" value="1"/>
</dbReference>
<dbReference type="FunFam" id="3.30.1490.100:FF:000004">
    <property type="entry name" value="DNA polymerase IV"/>
    <property type="match status" value="1"/>
</dbReference>
<keyword evidence="7 16" id="KW-0548">Nucleotidyltransferase</keyword>
<feature type="binding site" evidence="16">
    <location>
        <position position="23"/>
    </location>
    <ligand>
        <name>Mg(2+)</name>
        <dbReference type="ChEBI" id="CHEBI:18420"/>
    </ligand>
</feature>
<evidence type="ECO:0000256" key="3">
    <source>
        <dbReference type="ARBA" id="ARBA00011245"/>
    </source>
</evidence>
<evidence type="ECO:0000256" key="11">
    <source>
        <dbReference type="ARBA" id="ARBA00022842"/>
    </source>
</evidence>
<keyword evidence="5 16" id="KW-0963">Cytoplasm</keyword>
<evidence type="ECO:0000256" key="14">
    <source>
        <dbReference type="ARBA" id="ARBA00023204"/>
    </source>
</evidence>
<dbReference type="InterPro" id="IPR036775">
    <property type="entry name" value="DNA_pol_Y-fam_lit_finger_sf"/>
</dbReference>
<evidence type="ECO:0000256" key="12">
    <source>
        <dbReference type="ARBA" id="ARBA00022932"/>
    </source>
</evidence>
<keyword evidence="10 16" id="KW-0227">DNA damage</keyword>
<gene>
    <name evidence="16" type="primary">dinB</name>
    <name evidence="18" type="ORF">SAMN05660830_03050</name>
</gene>
<dbReference type="AlphaFoldDB" id="A0A8G2F929"/>
<dbReference type="HAMAP" id="MF_01113">
    <property type="entry name" value="DNApol_IV"/>
    <property type="match status" value="1"/>
</dbReference>
<comment type="cofactor">
    <cofactor evidence="16">
        <name>Mg(2+)</name>
        <dbReference type="ChEBI" id="CHEBI:18420"/>
    </cofactor>
    <text evidence="16">Binds 2 magnesium ions per subunit.</text>
</comment>
<evidence type="ECO:0000256" key="9">
    <source>
        <dbReference type="ARBA" id="ARBA00022723"/>
    </source>
</evidence>
<dbReference type="PROSITE" id="PS50173">
    <property type="entry name" value="UMUC"/>
    <property type="match status" value="1"/>
</dbReference>
<evidence type="ECO:0000313" key="18">
    <source>
        <dbReference type="EMBL" id="SHJ70667.1"/>
    </source>
</evidence>
<comment type="catalytic activity">
    <reaction evidence="15 16">
        <text>DNA(n) + a 2'-deoxyribonucleoside 5'-triphosphate = DNA(n+1) + diphosphate</text>
        <dbReference type="Rhea" id="RHEA:22508"/>
        <dbReference type="Rhea" id="RHEA-COMP:17339"/>
        <dbReference type="Rhea" id="RHEA-COMP:17340"/>
        <dbReference type="ChEBI" id="CHEBI:33019"/>
        <dbReference type="ChEBI" id="CHEBI:61560"/>
        <dbReference type="ChEBI" id="CHEBI:173112"/>
        <dbReference type="EC" id="2.7.7.7"/>
    </reaction>
</comment>
<comment type="caution">
    <text evidence="18">The sequence shown here is derived from an EMBL/GenBank/DDBJ whole genome shotgun (WGS) entry which is preliminary data.</text>
</comment>
<evidence type="ECO:0000256" key="1">
    <source>
        <dbReference type="ARBA" id="ARBA00004496"/>
    </source>
</evidence>
<comment type="subunit">
    <text evidence="3 16">Monomer.</text>
</comment>
<keyword evidence="9 16" id="KW-0479">Metal-binding</keyword>
<dbReference type="FunFam" id="3.40.1170.60:FF:000001">
    <property type="entry name" value="DNA polymerase IV"/>
    <property type="match status" value="1"/>
</dbReference>
<protein>
    <recommendedName>
        <fullName evidence="16">DNA polymerase IV</fullName>
        <shortName evidence="16">Pol IV</shortName>
        <ecNumber evidence="16">2.7.7.7</ecNumber>
    </recommendedName>
</protein>
<dbReference type="Pfam" id="PF00817">
    <property type="entry name" value="IMS"/>
    <property type="match status" value="1"/>
</dbReference>
<feature type="domain" description="UmuC" evidence="17">
    <location>
        <begin position="19"/>
        <end position="199"/>
    </location>
</feature>
<dbReference type="InterPro" id="IPR001126">
    <property type="entry name" value="UmuC"/>
</dbReference>
<proteinExistence type="inferred from homology"/>
<keyword evidence="6 16" id="KW-0808">Transferase</keyword>
<reference evidence="18 19" key="1">
    <citation type="submission" date="2016-11" db="EMBL/GenBank/DDBJ databases">
        <authorList>
            <person name="Varghese N."/>
            <person name="Submissions S."/>
        </authorList>
    </citation>
    <scope>NUCLEOTIDE SEQUENCE [LARGE SCALE GENOMIC DNA]</scope>
    <source>
        <strain evidence="18 19">DSM 17919</strain>
    </source>
</reference>
<dbReference type="Gene3D" id="3.30.70.270">
    <property type="match status" value="1"/>
</dbReference>